<name>A0A5C4SSE6_9FLAO</name>
<proteinExistence type="predicted"/>
<dbReference type="GO" id="GO:0016758">
    <property type="term" value="F:hexosyltransferase activity"/>
    <property type="evidence" value="ECO:0007669"/>
    <property type="project" value="UniProtKB-ARBA"/>
</dbReference>
<dbReference type="Gene3D" id="3.90.550.10">
    <property type="entry name" value="Spore Coat Polysaccharide Biosynthesis Protein SpsA, Chain A"/>
    <property type="match status" value="1"/>
</dbReference>
<accession>A0A5C4SSE6</accession>
<dbReference type="RefSeq" id="WP_139694902.1">
    <property type="nucleotide sequence ID" value="NZ_CP074074.1"/>
</dbReference>
<evidence type="ECO:0000313" key="2">
    <source>
        <dbReference type="EMBL" id="TNJ46531.1"/>
    </source>
</evidence>
<evidence type="ECO:0000259" key="1">
    <source>
        <dbReference type="Pfam" id="PF00535"/>
    </source>
</evidence>
<protein>
    <submittedName>
        <fullName evidence="2">Glycosyltransferase</fullName>
    </submittedName>
</protein>
<dbReference type="EMBL" id="VDCS01000002">
    <property type="protein sequence ID" value="TNJ46531.1"/>
    <property type="molecule type" value="Genomic_DNA"/>
</dbReference>
<sequence>MKLSIIVPVYNAEKYISRCLESLLCQDISVDQYEIVIIDDGSTDKSCFIVKEFMGAYSNVKLYTQKNSGVGVARNKGIELALGEYIYFIDADDYLADNVLNVLLNTLTKHDLEILAFKSIATTNPHINNILDKKEGRFLECVKTGVQIIADMPYKNEVWWYFVKRSFLLATRIQFIKGRWMEDAIFTTKLFLKANRVLYFDIDAHRHMVVPNSAMTSRESVQFLRVIRDNANAAIVFKDIIDNLDKSIPFVNSCIKRLKTRQQSFVFFMMVRMLSSAITLQELKAILTKMTEVSAYPLNSFLGKEYGRKIYYILVPTFNIRHLFYISFIVGNPFLKWVTHKKIK</sequence>
<feature type="domain" description="Glycosyltransferase 2-like" evidence="1">
    <location>
        <begin position="4"/>
        <end position="117"/>
    </location>
</feature>
<dbReference type="Proteomes" id="UP000308713">
    <property type="component" value="Unassembled WGS sequence"/>
</dbReference>
<dbReference type="OrthoDB" id="396512at2"/>
<evidence type="ECO:0000313" key="3">
    <source>
        <dbReference type="Proteomes" id="UP000308713"/>
    </source>
</evidence>
<dbReference type="PANTHER" id="PTHR22916:SF3">
    <property type="entry name" value="UDP-GLCNAC:BETAGAL BETA-1,3-N-ACETYLGLUCOSAMINYLTRANSFERASE-LIKE PROTEIN 1"/>
    <property type="match status" value="1"/>
</dbReference>
<keyword evidence="2" id="KW-0808">Transferase</keyword>
<organism evidence="2 3">
    <name type="scientific">Allotamlana fucoidanivorans</name>
    <dbReference type="NCBI Taxonomy" id="2583814"/>
    <lineage>
        <taxon>Bacteria</taxon>
        <taxon>Pseudomonadati</taxon>
        <taxon>Bacteroidota</taxon>
        <taxon>Flavobacteriia</taxon>
        <taxon>Flavobacteriales</taxon>
        <taxon>Flavobacteriaceae</taxon>
        <taxon>Allotamlana</taxon>
    </lineage>
</organism>
<reference evidence="2 3" key="1">
    <citation type="submission" date="2019-05" db="EMBL/GenBank/DDBJ databases">
        <title>Tamlana fucoidanivorans sp. nov., isolated from the surface of algae collected from Fujian province in China.</title>
        <authorList>
            <person name="Li J."/>
        </authorList>
    </citation>
    <scope>NUCLEOTIDE SEQUENCE [LARGE SCALE GENOMIC DNA]</scope>
    <source>
        <strain evidence="2 3">CW2-9</strain>
    </source>
</reference>
<dbReference type="SUPFAM" id="SSF53448">
    <property type="entry name" value="Nucleotide-diphospho-sugar transferases"/>
    <property type="match status" value="1"/>
</dbReference>
<comment type="caution">
    <text evidence="2">The sequence shown here is derived from an EMBL/GenBank/DDBJ whole genome shotgun (WGS) entry which is preliminary data.</text>
</comment>
<dbReference type="InterPro" id="IPR001173">
    <property type="entry name" value="Glyco_trans_2-like"/>
</dbReference>
<gene>
    <name evidence="2" type="ORF">FGF67_02570</name>
</gene>
<dbReference type="AlphaFoldDB" id="A0A5C4SSE6"/>
<dbReference type="CDD" id="cd00761">
    <property type="entry name" value="Glyco_tranf_GTA_type"/>
    <property type="match status" value="1"/>
</dbReference>
<dbReference type="PANTHER" id="PTHR22916">
    <property type="entry name" value="GLYCOSYLTRANSFERASE"/>
    <property type="match status" value="1"/>
</dbReference>
<dbReference type="Pfam" id="PF00535">
    <property type="entry name" value="Glycos_transf_2"/>
    <property type="match status" value="1"/>
</dbReference>
<keyword evidence="3" id="KW-1185">Reference proteome</keyword>
<dbReference type="InterPro" id="IPR029044">
    <property type="entry name" value="Nucleotide-diphossugar_trans"/>
</dbReference>